<accession>A0A1F6VH86</accession>
<comment type="caution">
    <text evidence="1">The sequence shown here is derived from an EMBL/GenBank/DDBJ whole genome shotgun (WGS) entry which is preliminary data.</text>
</comment>
<organism evidence="1 2">
    <name type="scientific">Candidatus Nomurabacteria bacterium RIFCSPHIGHO2_01_FULL_42_16</name>
    <dbReference type="NCBI Taxonomy" id="1801743"/>
    <lineage>
        <taxon>Bacteria</taxon>
        <taxon>Candidatus Nomuraibacteriota</taxon>
    </lineage>
</organism>
<dbReference type="SUPFAM" id="SSF53335">
    <property type="entry name" value="S-adenosyl-L-methionine-dependent methyltransferases"/>
    <property type="match status" value="1"/>
</dbReference>
<name>A0A1F6VH86_9BACT</name>
<dbReference type="InterPro" id="IPR029063">
    <property type="entry name" value="SAM-dependent_MTases_sf"/>
</dbReference>
<proteinExistence type="predicted"/>
<protein>
    <submittedName>
        <fullName evidence="1">Uncharacterized protein</fullName>
    </submittedName>
</protein>
<evidence type="ECO:0000313" key="2">
    <source>
        <dbReference type="Proteomes" id="UP000178059"/>
    </source>
</evidence>
<dbReference type="EMBL" id="MFTT01000035">
    <property type="protein sequence ID" value="OGI69011.1"/>
    <property type="molecule type" value="Genomic_DNA"/>
</dbReference>
<dbReference type="Proteomes" id="UP000178059">
    <property type="component" value="Unassembled WGS sequence"/>
</dbReference>
<gene>
    <name evidence="1" type="ORF">A2824_02520</name>
</gene>
<dbReference type="AlphaFoldDB" id="A0A1F6VH86"/>
<reference evidence="1 2" key="1">
    <citation type="journal article" date="2016" name="Nat. Commun.">
        <title>Thousands of microbial genomes shed light on interconnected biogeochemical processes in an aquifer system.</title>
        <authorList>
            <person name="Anantharaman K."/>
            <person name="Brown C.T."/>
            <person name="Hug L.A."/>
            <person name="Sharon I."/>
            <person name="Castelle C.J."/>
            <person name="Probst A.J."/>
            <person name="Thomas B.C."/>
            <person name="Singh A."/>
            <person name="Wilkins M.J."/>
            <person name="Karaoz U."/>
            <person name="Brodie E.L."/>
            <person name="Williams K.H."/>
            <person name="Hubbard S.S."/>
            <person name="Banfield J.F."/>
        </authorList>
    </citation>
    <scope>NUCLEOTIDE SEQUENCE [LARGE SCALE GENOMIC DNA]</scope>
</reference>
<evidence type="ECO:0000313" key="1">
    <source>
        <dbReference type="EMBL" id="OGI69011.1"/>
    </source>
</evidence>
<dbReference type="Gene3D" id="3.40.50.150">
    <property type="entry name" value="Vaccinia Virus protein VP39"/>
    <property type="match status" value="1"/>
</dbReference>
<sequence>MLENIEKIKKRGKIEPGFIGIYYQYEEDYISNFALANKELIESWKKENKEQQPGVVSTLSILHSIYGEKLTGLKILDMGCGLNAPVDRILKKGGANIIGCDPEPGIYEKFLTKKLRHPERPPVSKELSFPVYKNLGEIPQKDKLFDSVISLRFFGFPLLWKDGEKANYSEAQGEKYLEWLNKYDFEQTRQEYLKQLANISEVTKDKGIIIIFFQPNPDFTISSEGDIWSSLMITKDDLSKLGLYLVRDRPSGRVEFYGSDDFLKSISRDLASEFRETVILQRDYDLAKNRII</sequence>